<dbReference type="EMBL" id="VSRR010005790">
    <property type="protein sequence ID" value="MPC43352.1"/>
    <property type="molecule type" value="Genomic_DNA"/>
</dbReference>
<feature type="region of interest" description="Disordered" evidence="1">
    <location>
        <begin position="1"/>
        <end position="25"/>
    </location>
</feature>
<reference evidence="2 3" key="1">
    <citation type="submission" date="2019-05" db="EMBL/GenBank/DDBJ databases">
        <title>Another draft genome of Portunus trituberculatus and its Hox gene families provides insights of decapod evolution.</title>
        <authorList>
            <person name="Jeong J.-H."/>
            <person name="Song I."/>
            <person name="Kim S."/>
            <person name="Choi T."/>
            <person name="Kim D."/>
            <person name="Ryu S."/>
            <person name="Kim W."/>
        </authorList>
    </citation>
    <scope>NUCLEOTIDE SEQUENCE [LARGE SCALE GENOMIC DNA]</scope>
    <source>
        <tissue evidence="2">Muscle</tissue>
    </source>
</reference>
<evidence type="ECO:0000313" key="2">
    <source>
        <dbReference type="EMBL" id="MPC43352.1"/>
    </source>
</evidence>
<feature type="compositionally biased region" description="Acidic residues" evidence="1">
    <location>
        <begin position="57"/>
        <end position="69"/>
    </location>
</feature>
<comment type="caution">
    <text evidence="2">The sequence shown here is derived from an EMBL/GenBank/DDBJ whole genome shotgun (WGS) entry which is preliminary data.</text>
</comment>
<accession>A0A5B7FA85</accession>
<name>A0A5B7FA85_PORTR</name>
<protein>
    <submittedName>
        <fullName evidence="2">Uncharacterized protein</fullName>
    </submittedName>
</protein>
<organism evidence="2 3">
    <name type="scientific">Portunus trituberculatus</name>
    <name type="common">Swimming crab</name>
    <name type="synonym">Neptunus trituberculatus</name>
    <dbReference type="NCBI Taxonomy" id="210409"/>
    <lineage>
        <taxon>Eukaryota</taxon>
        <taxon>Metazoa</taxon>
        <taxon>Ecdysozoa</taxon>
        <taxon>Arthropoda</taxon>
        <taxon>Crustacea</taxon>
        <taxon>Multicrustacea</taxon>
        <taxon>Malacostraca</taxon>
        <taxon>Eumalacostraca</taxon>
        <taxon>Eucarida</taxon>
        <taxon>Decapoda</taxon>
        <taxon>Pleocyemata</taxon>
        <taxon>Brachyura</taxon>
        <taxon>Eubrachyura</taxon>
        <taxon>Portunoidea</taxon>
        <taxon>Portunidae</taxon>
        <taxon>Portuninae</taxon>
        <taxon>Portunus</taxon>
    </lineage>
</organism>
<evidence type="ECO:0000313" key="3">
    <source>
        <dbReference type="Proteomes" id="UP000324222"/>
    </source>
</evidence>
<proteinExistence type="predicted"/>
<evidence type="ECO:0000256" key="1">
    <source>
        <dbReference type="SAM" id="MobiDB-lite"/>
    </source>
</evidence>
<dbReference type="Proteomes" id="UP000324222">
    <property type="component" value="Unassembled WGS sequence"/>
</dbReference>
<gene>
    <name evidence="2" type="ORF">E2C01_036997</name>
</gene>
<sequence length="100" mass="11479">MPDTPPHATTDHHTPPHPDTTRLSPELPWKRVYDCRVLVQLLWFSGRKVWGDAGWAGEEEEEEEEEEVEGGGTKEIEKKGCRKTAVRRKSVRRLERGSCV</sequence>
<feature type="compositionally biased region" description="Basic and acidic residues" evidence="1">
    <location>
        <begin position="9"/>
        <end position="20"/>
    </location>
</feature>
<feature type="region of interest" description="Disordered" evidence="1">
    <location>
        <begin position="54"/>
        <end position="82"/>
    </location>
</feature>
<dbReference type="AlphaFoldDB" id="A0A5B7FA85"/>
<keyword evidence="3" id="KW-1185">Reference proteome</keyword>